<feature type="domain" description="PX" evidence="3">
    <location>
        <begin position="61"/>
        <end position="180"/>
    </location>
</feature>
<feature type="coiled-coil region" evidence="1">
    <location>
        <begin position="365"/>
        <end position="410"/>
    </location>
</feature>
<dbReference type="SMART" id="SM00312">
    <property type="entry name" value="PX"/>
    <property type="match status" value="1"/>
</dbReference>
<dbReference type="EMBL" id="JALJOS010000016">
    <property type="protein sequence ID" value="KAK9828136.1"/>
    <property type="molecule type" value="Genomic_DNA"/>
</dbReference>
<organism evidence="4 5">
    <name type="scientific">Apatococcus lobatus</name>
    <dbReference type="NCBI Taxonomy" id="904363"/>
    <lineage>
        <taxon>Eukaryota</taxon>
        <taxon>Viridiplantae</taxon>
        <taxon>Chlorophyta</taxon>
        <taxon>core chlorophytes</taxon>
        <taxon>Trebouxiophyceae</taxon>
        <taxon>Chlorellales</taxon>
        <taxon>Chlorellaceae</taxon>
        <taxon>Apatococcus</taxon>
    </lineage>
</organism>
<evidence type="ECO:0000256" key="2">
    <source>
        <dbReference type="SAM" id="MobiDB-lite"/>
    </source>
</evidence>
<dbReference type="GO" id="GO:0005768">
    <property type="term" value="C:endosome"/>
    <property type="evidence" value="ECO:0007669"/>
    <property type="project" value="UniProtKB-ARBA"/>
</dbReference>
<dbReference type="Pfam" id="PF09325">
    <property type="entry name" value="Vps5"/>
    <property type="match status" value="1"/>
</dbReference>
<dbReference type="InterPro" id="IPR001683">
    <property type="entry name" value="PX_dom"/>
</dbReference>
<dbReference type="AlphaFoldDB" id="A0AAW1R2Z2"/>
<dbReference type="CDD" id="cd06859">
    <property type="entry name" value="PX_SNX1_2_like"/>
    <property type="match status" value="1"/>
</dbReference>
<evidence type="ECO:0000313" key="4">
    <source>
        <dbReference type="EMBL" id="KAK9828136.1"/>
    </source>
</evidence>
<gene>
    <name evidence="4" type="ORF">WJX74_000173</name>
</gene>
<proteinExistence type="predicted"/>
<feature type="region of interest" description="Disordered" evidence="2">
    <location>
        <begin position="1"/>
        <end position="60"/>
    </location>
</feature>
<dbReference type="PANTHER" id="PTHR10555">
    <property type="entry name" value="SORTING NEXIN"/>
    <property type="match status" value="1"/>
</dbReference>
<dbReference type="Pfam" id="PF00787">
    <property type="entry name" value="PX"/>
    <property type="match status" value="1"/>
</dbReference>
<dbReference type="InterPro" id="IPR015404">
    <property type="entry name" value="Vps5_C"/>
</dbReference>
<dbReference type="Gene3D" id="3.30.1520.10">
    <property type="entry name" value="Phox-like domain"/>
    <property type="match status" value="1"/>
</dbReference>
<dbReference type="CDD" id="cd07596">
    <property type="entry name" value="BAR_SNX"/>
    <property type="match status" value="1"/>
</dbReference>
<dbReference type="GO" id="GO:0035091">
    <property type="term" value="F:phosphatidylinositol binding"/>
    <property type="evidence" value="ECO:0007669"/>
    <property type="project" value="InterPro"/>
</dbReference>
<dbReference type="Gene3D" id="1.20.1270.60">
    <property type="entry name" value="Arfaptin homology (AH) domain/BAR domain"/>
    <property type="match status" value="1"/>
</dbReference>
<dbReference type="InterPro" id="IPR036871">
    <property type="entry name" value="PX_dom_sf"/>
</dbReference>
<sequence>MNSNPFLSETESSGFPNSQGQASSSGQHEEPPPPYESVVMSTAGIPNAGRSAPQEDAHPSSFDIQVRDPIKHGESTISAYVSYKVCTKTSLHQYRQRQTEVLRRFKDFAWLRDQLQEQNRGIVIPPLPEKSVVQKYQMTNEFIAQRQRALTIFLNRVAAHPALQHSQHLQNFLEMDENSWSIEMARGTQEAARRKPGAFQFLRDFGQSTANMINGKTLDEEEDPDYLKVRDSIVQLETHMAEIHRQAARLVKRQLEHGVSLEEFAGSMAALGKCEKQPPLSMQFERLAEWAGKLAKLSQEQADALSLSFEEPLKEAVRNVRSAKSVTADRSNALAMLQQAKLDLDAKRTRHSKLRGSAGIREDRIAENEREVKEAQARQEAAKVAYETICRRMNEELSRFQQQRAQETSQLLYLFAKSQAQLANDNARMWAQLLPTANGAAQ</sequence>
<dbReference type="SUPFAM" id="SSF64268">
    <property type="entry name" value="PX domain"/>
    <property type="match status" value="1"/>
</dbReference>
<evidence type="ECO:0000313" key="5">
    <source>
        <dbReference type="Proteomes" id="UP001438707"/>
    </source>
</evidence>
<comment type="caution">
    <text evidence="4">The sequence shown here is derived from an EMBL/GenBank/DDBJ whole genome shotgun (WGS) entry which is preliminary data.</text>
</comment>
<reference evidence="4 5" key="1">
    <citation type="journal article" date="2024" name="Nat. Commun.">
        <title>Phylogenomics reveals the evolutionary origins of lichenization in chlorophyte algae.</title>
        <authorList>
            <person name="Puginier C."/>
            <person name="Libourel C."/>
            <person name="Otte J."/>
            <person name="Skaloud P."/>
            <person name="Haon M."/>
            <person name="Grisel S."/>
            <person name="Petersen M."/>
            <person name="Berrin J.G."/>
            <person name="Delaux P.M."/>
            <person name="Dal Grande F."/>
            <person name="Keller J."/>
        </authorList>
    </citation>
    <scope>NUCLEOTIDE SEQUENCE [LARGE SCALE GENOMIC DNA]</scope>
    <source>
        <strain evidence="4 5">SAG 2145</strain>
    </source>
</reference>
<name>A0AAW1R2Z2_9CHLO</name>
<keyword evidence="1" id="KW-0175">Coiled coil</keyword>
<dbReference type="SUPFAM" id="SSF103657">
    <property type="entry name" value="BAR/IMD domain-like"/>
    <property type="match status" value="1"/>
</dbReference>
<dbReference type="PANTHER" id="PTHR10555:SF170">
    <property type="entry name" value="FI18122P1"/>
    <property type="match status" value="1"/>
</dbReference>
<evidence type="ECO:0000256" key="1">
    <source>
        <dbReference type="SAM" id="Coils"/>
    </source>
</evidence>
<dbReference type="PROSITE" id="PS50195">
    <property type="entry name" value="PX"/>
    <property type="match status" value="1"/>
</dbReference>
<evidence type="ECO:0000259" key="3">
    <source>
        <dbReference type="PROSITE" id="PS50195"/>
    </source>
</evidence>
<dbReference type="InterPro" id="IPR027267">
    <property type="entry name" value="AH/BAR_dom_sf"/>
</dbReference>
<feature type="compositionally biased region" description="Polar residues" evidence="2">
    <location>
        <begin position="1"/>
        <end position="26"/>
    </location>
</feature>
<keyword evidence="5" id="KW-1185">Reference proteome</keyword>
<dbReference type="Proteomes" id="UP001438707">
    <property type="component" value="Unassembled WGS sequence"/>
</dbReference>
<protein>
    <recommendedName>
        <fullName evidence="3">PX domain-containing protein</fullName>
    </recommendedName>
</protein>
<accession>A0AAW1R2Z2</accession>